<dbReference type="Gene3D" id="1.10.1040.10">
    <property type="entry name" value="N-(1-d-carboxylethyl)-l-norvaline Dehydrogenase, domain 2"/>
    <property type="match status" value="1"/>
</dbReference>
<keyword evidence="9" id="KW-0566">Pantothenate biosynthesis</keyword>
<dbReference type="InterPro" id="IPR036291">
    <property type="entry name" value="NAD(P)-bd_dom_sf"/>
</dbReference>
<dbReference type="InterPro" id="IPR051402">
    <property type="entry name" value="KPR-Related"/>
</dbReference>
<evidence type="ECO:0000256" key="7">
    <source>
        <dbReference type="ARBA" id="ARBA00032024"/>
    </source>
</evidence>
<dbReference type="Pfam" id="PF02558">
    <property type="entry name" value="ApbA"/>
    <property type="match status" value="1"/>
</dbReference>
<evidence type="ECO:0000256" key="6">
    <source>
        <dbReference type="ARBA" id="ARBA00023002"/>
    </source>
</evidence>
<accession>A0ABQ1Z677</accession>
<evidence type="ECO:0000259" key="11">
    <source>
        <dbReference type="Pfam" id="PF08546"/>
    </source>
</evidence>
<organism evidence="12 13">
    <name type="scientific">Dyadobacter endophyticus</name>
    <dbReference type="NCBI Taxonomy" id="1749036"/>
    <lineage>
        <taxon>Bacteria</taxon>
        <taxon>Pseudomonadati</taxon>
        <taxon>Bacteroidota</taxon>
        <taxon>Cytophagia</taxon>
        <taxon>Cytophagales</taxon>
        <taxon>Spirosomataceae</taxon>
        <taxon>Dyadobacter</taxon>
    </lineage>
</organism>
<sequence length="312" mass="34517">MHSNMEHIYIVGLGAISRALAVFLRLSGKRVTIIRGSLNDGSYKSAHFSARMPDGTVLEAEVTVAALNTFSAIDGIIVVASKSYANKQLAIDLKEKIGNSPIVLLQNGLGIEQPFVEQNFQEIYRAVLFVTSQVIDDATVQFRPVAACPVGIERGSMENLSKIVSQLTTPQFIFETKAHLKNIIWKKAIINCVFNSVCPLLEVDNGIFSRSPHAMQIARRIISECLSIAHHKEIWLVQKDIEDSLLEISFASDGQLISTLQDIRRQRNTEIDTLNLEIARMAEGLGKSEAVRETKLLGELTKMKAQICLSGR</sequence>
<reference evidence="13" key="1">
    <citation type="journal article" date="2019" name="Int. J. Syst. Evol. Microbiol.">
        <title>The Global Catalogue of Microorganisms (GCM) 10K type strain sequencing project: providing services to taxonomists for standard genome sequencing and annotation.</title>
        <authorList>
            <consortium name="The Broad Institute Genomics Platform"/>
            <consortium name="The Broad Institute Genome Sequencing Center for Infectious Disease"/>
            <person name="Wu L."/>
            <person name="Ma J."/>
        </authorList>
    </citation>
    <scope>NUCLEOTIDE SEQUENCE [LARGE SCALE GENOMIC DNA]</scope>
    <source>
        <strain evidence="13">CGMCC 1.15288</strain>
    </source>
</reference>
<evidence type="ECO:0000313" key="12">
    <source>
        <dbReference type="EMBL" id="GGH48636.1"/>
    </source>
</evidence>
<dbReference type="InterPro" id="IPR013752">
    <property type="entry name" value="KPA_reductase"/>
</dbReference>
<evidence type="ECO:0000313" key="13">
    <source>
        <dbReference type="Proteomes" id="UP000600214"/>
    </source>
</evidence>
<dbReference type="InterPro" id="IPR013332">
    <property type="entry name" value="KPR_N"/>
</dbReference>
<feature type="domain" description="Ketopantoate reductase C-terminal" evidence="11">
    <location>
        <begin position="181"/>
        <end position="287"/>
    </location>
</feature>
<evidence type="ECO:0000256" key="4">
    <source>
        <dbReference type="ARBA" id="ARBA00019465"/>
    </source>
</evidence>
<dbReference type="SUPFAM" id="SSF48179">
    <property type="entry name" value="6-phosphogluconate dehydrogenase C-terminal domain-like"/>
    <property type="match status" value="1"/>
</dbReference>
<dbReference type="InterPro" id="IPR003710">
    <property type="entry name" value="ApbA"/>
</dbReference>
<protein>
    <recommendedName>
        <fullName evidence="4 9">2-dehydropantoate 2-reductase</fullName>
        <ecNumber evidence="3 9">1.1.1.169</ecNumber>
    </recommendedName>
    <alternativeName>
        <fullName evidence="7 9">Ketopantoate reductase</fullName>
    </alternativeName>
</protein>
<dbReference type="Pfam" id="PF08546">
    <property type="entry name" value="ApbA_C"/>
    <property type="match status" value="1"/>
</dbReference>
<comment type="catalytic activity">
    <reaction evidence="8 9">
        <text>(R)-pantoate + NADP(+) = 2-dehydropantoate + NADPH + H(+)</text>
        <dbReference type="Rhea" id="RHEA:16233"/>
        <dbReference type="ChEBI" id="CHEBI:11561"/>
        <dbReference type="ChEBI" id="CHEBI:15378"/>
        <dbReference type="ChEBI" id="CHEBI:15980"/>
        <dbReference type="ChEBI" id="CHEBI:57783"/>
        <dbReference type="ChEBI" id="CHEBI:58349"/>
        <dbReference type="EC" id="1.1.1.169"/>
    </reaction>
</comment>
<evidence type="ECO:0000256" key="9">
    <source>
        <dbReference type="RuleBase" id="RU362068"/>
    </source>
</evidence>
<dbReference type="Gene3D" id="3.40.50.720">
    <property type="entry name" value="NAD(P)-binding Rossmann-like Domain"/>
    <property type="match status" value="1"/>
</dbReference>
<name>A0ABQ1Z677_9BACT</name>
<comment type="function">
    <text evidence="9">Catalyzes the NADPH-dependent reduction of ketopantoate into pantoic acid.</text>
</comment>
<keyword evidence="13" id="KW-1185">Reference proteome</keyword>
<keyword evidence="5 9" id="KW-0521">NADP</keyword>
<comment type="caution">
    <text evidence="12">The sequence shown here is derived from an EMBL/GenBank/DDBJ whole genome shotgun (WGS) entry which is preliminary data.</text>
</comment>
<evidence type="ECO:0000256" key="2">
    <source>
        <dbReference type="ARBA" id="ARBA00007870"/>
    </source>
</evidence>
<dbReference type="PANTHER" id="PTHR21708:SF26">
    <property type="entry name" value="2-DEHYDROPANTOATE 2-REDUCTASE"/>
    <property type="match status" value="1"/>
</dbReference>
<dbReference type="InterPro" id="IPR008927">
    <property type="entry name" value="6-PGluconate_DH-like_C_sf"/>
</dbReference>
<dbReference type="EMBL" id="BMIA01000004">
    <property type="protein sequence ID" value="GGH48636.1"/>
    <property type="molecule type" value="Genomic_DNA"/>
</dbReference>
<dbReference type="PANTHER" id="PTHR21708">
    <property type="entry name" value="PROBABLE 2-DEHYDROPANTOATE 2-REDUCTASE"/>
    <property type="match status" value="1"/>
</dbReference>
<evidence type="ECO:0000256" key="5">
    <source>
        <dbReference type="ARBA" id="ARBA00022857"/>
    </source>
</evidence>
<dbReference type="EC" id="1.1.1.169" evidence="3 9"/>
<keyword evidence="6 9" id="KW-0560">Oxidoreductase</keyword>
<feature type="domain" description="Ketopantoate reductase N-terminal" evidence="10">
    <location>
        <begin position="8"/>
        <end position="142"/>
    </location>
</feature>
<evidence type="ECO:0000259" key="10">
    <source>
        <dbReference type="Pfam" id="PF02558"/>
    </source>
</evidence>
<evidence type="ECO:0000256" key="8">
    <source>
        <dbReference type="ARBA" id="ARBA00048793"/>
    </source>
</evidence>
<dbReference type="InterPro" id="IPR013328">
    <property type="entry name" value="6PGD_dom2"/>
</dbReference>
<evidence type="ECO:0000256" key="3">
    <source>
        <dbReference type="ARBA" id="ARBA00013014"/>
    </source>
</evidence>
<dbReference type="SUPFAM" id="SSF51735">
    <property type="entry name" value="NAD(P)-binding Rossmann-fold domains"/>
    <property type="match status" value="1"/>
</dbReference>
<dbReference type="Proteomes" id="UP000600214">
    <property type="component" value="Unassembled WGS sequence"/>
</dbReference>
<dbReference type="NCBIfam" id="TIGR00745">
    <property type="entry name" value="apbA_panE"/>
    <property type="match status" value="1"/>
</dbReference>
<proteinExistence type="inferred from homology"/>
<evidence type="ECO:0000256" key="1">
    <source>
        <dbReference type="ARBA" id="ARBA00004994"/>
    </source>
</evidence>
<comment type="similarity">
    <text evidence="2 9">Belongs to the ketopantoate reductase family.</text>
</comment>
<gene>
    <name evidence="12" type="ORF">GCM10007423_49980</name>
</gene>
<comment type="pathway">
    <text evidence="1 9">Cofactor biosynthesis; (R)-pantothenate biosynthesis; (R)-pantoate from 3-methyl-2-oxobutanoate: step 2/2.</text>
</comment>